<keyword evidence="1" id="KW-1133">Transmembrane helix</keyword>
<dbReference type="Gene3D" id="3.30.390.10">
    <property type="entry name" value="Enolase-like, N-terminal domain"/>
    <property type="match status" value="1"/>
</dbReference>
<dbReference type="PANTHER" id="PTHR48080">
    <property type="entry name" value="D-GALACTONATE DEHYDRATASE-RELATED"/>
    <property type="match status" value="1"/>
</dbReference>
<dbReference type="Pfam" id="PF13378">
    <property type="entry name" value="MR_MLE_C"/>
    <property type="match status" value="1"/>
</dbReference>
<dbReference type="InterPro" id="IPR036849">
    <property type="entry name" value="Enolase-like_C_sf"/>
</dbReference>
<dbReference type="InterPro" id="IPR029065">
    <property type="entry name" value="Enolase_C-like"/>
</dbReference>
<dbReference type="AlphaFoldDB" id="A0A376KRN5"/>
<evidence type="ECO:0000259" key="2">
    <source>
        <dbReference type="Pfam" id="PF13378"/>
    </source>
</evidence>
<protein>
    <submittedName>
        <fullName evidence="3">Glucarate dehydratase</fullName>
        <ecNumber evidence="3">4.2.1.-</ecNumber>
    </submittedName>
</protein>
<sequence>MIVTNWREMGHAVMLNAVDIPLADPHFWTLSGAVRVAQLCDDWGLTWAAILITISIFLWRCLPMWARRHRVILPLSIPTGFGRRGDCRLTKNPLEIKNGKIAVPDAPGLGVELDWEQVQKAHEAYKRLPGGARNDAGPMQYLIPGWTF</sequence>
<feature type="transmembrane region" description="Helical" evidence="1">
    <location>
        <begin position="44"/>
        <end position="62"/>
    </location>
</feature>
<name>A0A376KRN5_ECOLX</name>
<dbReference type="SUPFAM" id="SSF51604">
    <property type="entry name" value="Enolase C-terminal domain-like"/>
    <property type="match status" value="1"/>
</dbReference>
<reference evidence="3 4" key="1">
    <citation type="submission" date="2018-06" db="EMBL/GenBank/DDBJ databases">
        <authorList>
            <consortium name="Pathogen Informatics"/>
            <person name="Doyle S."/>
        </authorList>
    </citation>
    <scope>NUCLEOTIDE SEQUENCE [LARGE SCALE GENOMIC DNA]</scope>
    <source>
        <strain evidence="3 4">NCTC10418</strain>
    </source>
</reference>
<dbReference type="EMBL" id="UFZQ01000001">
    <property type="protein sequence ID" value="STE84011.1"/>
    <property type="molecule type" value="Genomic_DNA"/>
</dbReference>
<organism evidence="3 4">
    <name type="scientific">Escherichia coli</name>
    <dbReference type="NCBI Taxonomy" id="562"/>
    <lineage>
        <taxon>Bacteria</taxon>
        <taxon>Pseudomonadati</taxon>
        <taxon>Pseudomonadota</taxon>
        <taxon>Gammaproteobacteria</taxon>
        <taxon>Enterobacterales</taxon>
        <taxon>Enterobacteriaceae</taxon>
        <taxon>Escherichia</taxon>
    </lineage>
</organism>
<dbReference type="EC" id="4.2.1.-" evidence="3"/>
<evidence type="ECO:0000256" key="1">
    <source>
        <dbReference type="SAM" id="Phobius"/>
    </source>
</evidence>
<feature type="domain" description="Enolase C-terminal" evidence="2">
    <location>
        <begin position="3"/>
        <end position="116"/>
    </location>
</feature>
<dbReference type="Gene3D" id="3.20.20.120">
    <property type="entry name" value="Enolase-like C-terminal domain"/>
    <property type="match status" value="2"/>
</dbReference>
<accession>A0A376KRN5</accession>
<keyword evidence="1" id="KW-0472">Membrane</keyword>
<dbReference type="PANTHER" id="PTHR48080:SF1">
    <property type="entry name" value="GLUCARATE DEHYDRATASE-RELATED PROTEIN"/>
    <property type="match status" value="1"/>
</dbReference>
<keyword evidence="1" id="KW-0812">Transmembrane</keyword>
<keyword evidence="3" id="KW-0456">Lyase</keyword>
<dbReference type="Proteomes" id="UP000255460">
    <property type="component" value="Unassembled WGS sequence"/>
</dbReference>
<dbReference type="GO" id="GO:0016829">
    <property type="term" value="F:lyase activity"/>
    <property type="evidence" value="ECO:0007669"/>
    <property type="project" value="UniProtKB-KW"/>
</dbReference>
<dbReference type="InterPro" id="IPR034593">
    <property type="entry name" value="DgoD-like"/>
</dbReference>
<evidence type="ECO:0000313" key="4">
    <source>
        <dbReference type="Proteomes" id="UP000255460"/>
    </source>
</evidence>
<evidence type="ECO:0000313" key="3">
    <source>
        <dbReference type="EMBL" id="STE84011.1"/>
    </source>
</evidence>
<proteinExistence type="predicted"/>
<dbReference type="InterPro" id="IPR029017">
    <property type="entry name" value="Enolase-like_N"/>
</dbReference>
<gene>
    <name evidence="3" type="primary">gudX_3</name>
    <name evidence="3" type="ORF">NCTC10418_01683</name>
</gene>